<dbReference type="InParanoid" id="A0A067Q7J2"/>
<name>A0A067Q7J2_9AGAM</name>
<evidence type="ECO:0000313" key="2">
    <source>
        <dbReference type="Proteomes" id="UP000027265"/>
    </source>
</evidence>
<dbReference type="HOGENOM" id="CLU_027521_0_0_1"/>
<dbReference type="Gene3D" id="3.80.10.10">
    <property type="entry name" value="Ribonuclease Inhibitor"/>
    <property type="match status" value="1"/>
</dbReference>
<evidence type="ECO:0000313" key="1">
    <source>
        <dbReference type="EMBL" id="KDQ58581.1"/>
    </source>
</evidence>
<dbReference type="OrthoDB" id="2786563at2759"/>
<protein>
    <submittedName>
        <fullName evidence="1">Uncharacterized protein</fullName>
    </submittedName>
</protein>
<gene>
    <name evidence="1" type="ORF">JAAARDRAFT_206472</name>
</gene>
<sequence>MLNEFPDELLRDILRRIFDVSDGLFDDNSDAPVFFRSIPSPSAVLLVCSRWLNIATPFLYEVIIIRSKAQAQSLALTLQANGSFGLFTKRLRIESGYGYFMQDTISSMPNITHLYLSLAVWPGDNVANVCTTLPLLNPSCVVLHEALTDEIPQNLNTQLLAETLRDCIIGPWTNMNTFHFPYSYRHHLIQLIDPNNVLGRRASLIATALSIAPALETVFFRNALSMLDTAQRTIKPYHPLQIIAKNPRLRHVVIPEKYKDLVAPGYIIPQGIEDKKLVDMFVTRSELYGESNEHPQALVDMAPLPPKDPSYVPLARVSSAVQDEIWSMIQSHAMEIRLCGQHMNDSDHGYFIGEKVNSTRLNLTLVSKAFNRLATSLIYGYPVILNPLRVQQFATTLQNNPRLGALVRSAKIWGGGESALDMREIVARTPNLERLYGGVSGTSFHWDGFETLAQNAGSTLTCLALRIGPPRQGKRSWKASAPFSLFNNFTSLRTLQWDSPSGMSITSKKRDMLATTLSTLESLTIGEFHPSFLGAMTNLSLPSLTHINFNNLSHSKSRKENLSPFFKKHGIKLRKVQLCIDHDVAVFDLCPNVTFFEYTNQNKIPNPARFKCKYNHTALEKVSIICSHPPISLTFDTSGWLHFFDKLDLHHFPSLREIQTTYCTWPKTERTIQSSTWPQIAEFMKLRWNSDIVDKEGTKWRPRLRCEFEEIGGSLEPPGTGDQLEEDGRQLRRPYLLL</sequence>
<dbReference type="Proteomes" id="UP000027265">
    <property type="component" value="Unassembled WGS sequence"/>
</dbReference>
<organism evidence="1 2">
    <name type="scientific">Jaapia argillacea MUCL 33604</name>
    <dbReference type="NCBI Taxonomy" id="933084"/>
    <lineage>
        <taxon>Eukaryota</taxon>
        <taxon>Fungi</taxon>
        <taxon>Dikarya</taxon>
        <taxon>Basidiomycota</taxon>
        <taxon>Agaricomycotina</taxon>
        <taxon>Agaricomycetes</taxon>
        <taxon>Agaricomycetidae</taxon>
        <taxon>Jaapiales</taxon>
        <taxon>Jaapiaceae</taxon>
        <taxon>Jaapia</taxon>
    </lineage>
</organism>
<proteinExistence type="predicted"/>
<keyword evidence="2" id="KW-1185">Reference proteome</keyword>
<dbReference type="AlphaFoldDB" id="A0A067Q7J2"/>
<reference evidence="2" key="1">
    <citation type="journal article" date="2014" name="Proc. Natl. Acad. Sci. U.S.A.">
        <title>Extensive sampling of basidiomycete genomes demonstrates inadequacy of the white-rot/brown-rot paradigm for wood decay fungi.</title>
        <authorList>
            <person name="Riley R."/>
            <person name="Salamov A.A."/>
            <person name="Brown D.W."/>
            <person name="Nagy L.G."/>
            <person name="Floudas D."/>
            <person name="Held B.W."/>
            <person name="Levasseur A."/>
            <person name="Lombard V."/>
            <person name="Morin E."/>
            <person name="Otillar R."/>
            <person name="Lindquist E.A."/>
            <person name="Sun H."/>
            <person name="LaButti K.M."/>
            <person name="Schmutz J."/>
            <person name="Jabbour D."/>
            <person name="Luo H."/>
            <person name="Baker S.E."/>
            <person name="Pisabarro A.G."/>
            <person name="Walton J.D."/>
            <person name="Blanchette R.A."/>
            <person name="Henrissat B."/>
            <person name="Martin F."/>
            <person name="Cullen D."/>
            <person name="Hibbett D.S."/>
            <person name="Grigoriev I.V."/>
        </authorList>
    </citation>
    <scope>NUCLEOTIDE SEQUENCE [LARGE SCALE GENOMIC DNA]</scope>
    <source>
        <strain evidence="2">MUCL 33604</strain>
    </source>
</reference>
<dbReference type="InterPro" id="IPR032675">
    <property type="entry name" value="LRR_dom_sf"/>
</dbReference>
<accession>A0A067Q7J2</accession>
<dbReference type="EMBL" id="KL197717">
    <property type="protein sequence ID" value="KDQ58581.1"/>
    <property type="molecule type" value="Genomic_DNA"/>
</dbReference>